<gene>
    <name evidence="6" type="ORF">GCM10022215_31290</name>
</gene>
<feature type="domain" description="Malic enzyme N-terminal" evidence="5">
    <location>
        <begin position="93"/>
        <end position="226"/>
    </location>
</feature>
<dbReference type="InterPro" id="IPR046346">
    <property type="entry name" value="Aminoacid_DH-like_N_sf"/>
</dbReference>
<dbReference type="Proteomes" id="UP001501495">
    <property type="component" value="Unassembled WGS sequence"/>
</dbReference>
<evidence type="ECO:0000256" key="1">
    <source>
        <dbReference type="ARBA" id="ARBA00008785"/>
    </source>
</evidence>
<sequence length="472" mass="48917">MNRATTSSYSITMRLHTDPDHGVVGAVATAIAGAGGIVTAIDVAESSNTRLVVDVTCSAGDADHALELERIVGAIEGVEVYKVSDRTFLLHIGGKIEVSSKVPLKNRDDLSMAYTPGVGRVSRALAEHPEDIPRLTVKGNSVAVVTDGSAVLGLGNIGPGAALPVMEGKAALFKRFAGIDAWPICLASQDTDEIVRAVELIAPGFGGINLEDIAAPRCFEIERRLRASLDIPVFHDDQHGTAIVVLAALTNALRVVRKELSAVRIVVSGGGAAGTAIVTLLLAAGVTDVVVVDRAGALCAGDESLPPAHRELAAATNPRRVTGDLHTVLQGADVFIGVSAPGVLKAEWITEMAPDAVVFALANPDPEVDPAEAGRYAAVVASGRSDYPNQINNVLAFPGVFRGLLDARASDVTVPMLLAAAEAIALVVKDEELNPSFIIPTVFHPDVPKAVASAIARTATPRDAQAPEASEA</sequence>
<organism evidence="6 7">
    <name type="scientific">Nocardioides fonticola</name>
    <dbReference type="NCBI Taxonomy" id="450363"/>
    <lineage>
        <taxon>Bacteria</taxon>
        <taxon>Bacillati</taxon>
        <taxon>Actinomycetota</taxon>
        <taxon>Actinomycetes</taxon>
        <taxon>Propionibacteriales</taxon>
        <taxon>Nocardioidaceae</taxon>
        <taxon>Nocardioides</taxon>
    </lineage>
</organism>
<name>A0ABP7XQM9_9ACTN</name>
<evidence type="ECO:0000256" key="2">
    <source>
        <dbReference type="ARBA" id="ARBA00023002"/>
    </source>
</evidence>
<comment type="caution">
    <text evidence="6">The sequence shown here is derived from an EMBL/GenBank/DDBJ whole genome shotgun (WGS) entry which is preliminary data.</text>
</comment>
<dbReference type="RefSeq" id="WP_425574925.1">
    <property type="nucleotide sequence ID" value="NZ_BAAAZH010000024.1"/>
</dbReference>
<keyword evidence="2" id="KW-0560">Oxidoreductase</keyword>
<proteinExistence type="inferred from homology"/>
<dbReference type="CDD" id="cd05311">
    <property type="entry name" value="NAD_bind_2_malic_enz"/>
    <property type="match status" value="1"/>
</dbReference>
<feature type="domain" description="Malic enzyme NAD-binding" evidence="4">
    <location>
        <begin position="238"/>
        <end position="460"/>
    </location>
</feature>
<evidence type="ECO:0000259" key="4">
    <source>
        <dbReference type="SMART" id="SM00919"/>
    </source>
</evidence>
<evidence type="ECO:0000313" key="6">
    <source>
        <dbReference type="EMBL" id="GAA4124018.1"/>
    </source>
</evidence>
<evidence type="ECO:0000313" key="7">
    <source>
        <dbReference type="Proteomes" id="UP001501495"/>
    </source>
</evidence>
<evidence type="ECO:0000256" key="3">
    <source>
        <dbReference type="RuleBase" id="RU003427"/>
    </source>
</evidence>
<accession>A0ABP7XQM9</accession>
<keyword evidence="3" id="KW-0479">Metal-binding</keyword>
<dbReference type="Gene3D" id="3.40.50.720">
    <property type="entry name" value="NAD(P)-binding Rossmann-like Domain"/>
    <property type="match status" value="1"/>
</dbReference>
<dbReference type="Gene3D" id="3.40.50.10380">
    <property type="entry name" value="Malic enzyme, N-terminal domain"/>
    <property type="match status" value="1"/>
</dbReference>
<dbReference type="SUPFAM" id="SSF51735">
    <property type="entry name" value="NAD(P)-binding Rossmann-fold domains"/>
    <property type="match status" value="1"/>
</dbReference>
<dbReference type="SUPFAM" id="SSF53223">
    <property type="entry name" value="Aminoacid dehydrogenase-like, N-terminal domain"/>
    <property type="match status" value="1"/>
</dbReference>
<dbReference type="InterPro" id="IPR012302">
    <property type="entry name" value="Malic_NAD-bd"/>
</dbReference>
<dbReference type="Pfam" id="PF00390">
    <property type="entry name" value="malic"/>
    <property type="match status" value="1"/>
</dbReference>
<comment type="similarity">
    <text evidence="1 3">Belongs to the malic enzymes family.</text>
</comment>
<dbReference type="PANTHER" id="PTHR43237:SF4">
    <property type="entry name" value="NADP-DEPENDENT MALIC ENZYME"/>
    <property type="match status" value="1"/>
</dbReference>
<dbReference type="InterPro" id="IPR051674">
    <property type="entry name" value="Malate_Decarboxylase"/>
</dbReference>
<dbReference type="InterPro" id="IPR001891">
    <property type="entry name" value="Malic_OxRdtase"/>
</dbReference>
<dbReference type="PRINTS" id="PR00072">
    <property type="entry name" value="MALOXRDTASE"/>
</dbReference>
<dbReference type="PANTHER" id="PTHR43237">
    <property type="entry name" value="NADP-DEPENDENT MALIC ENZYME"/>
    <property type="match status" value="1"/>
</dbReference>
<evidence type="ECO:0000259" key="5">
    <source>
        <dbReference type="SMART" id="SM01274"/>
    </source>
</evidence>
<dbReference type="InterPro" id="IPR036291">
    <property type="entry name" value="NAD(P)-bd_dom_sf"/>
</dbReference>
<dbReference type="InterPro" id="IPR037062">
    <property type="entry name" value="Malic_N_dom_sf"/>
</dbReference>
<dbReference type="InterPro" id="IPR012301">
    <property type="entry name" value="Malic_N_dom"/>
</dbReference>
<dbReference type="SMART" id="SM00919">
    <property type="entry name" value="Malic_M"/>
    <property type="match status" value="1"/>
</dbReference>
<dbReference type="SMART" id="SM01274">
    <property type="entry name" value="malic"/>
    <property type="match status" value="1"/>
</dbReference>
<keyword evidence="7" id="KW-1185">Reference proteome</keyword>
<dbReference type="PIRSF" id="PIRSF000106">
    <property type="entry name" value="ME"/>
    <property type="match status" value="1"/>
</dbReference>
<dbReference type="InterPro" id="IPR045213">
    <property type="entry name" value="Malic_NAD-bd_bact_type"/>
</dbReference>
<reference evidence="7" key="1">
    <citation type="journal article" date="2019" name="Int. J. Syst. Evol. Microbiol.">
        <title>The Global Catalogue of Microorganisms (GCM) 10K type strain sequencing project: providing services to taxonomists for standard genome sequencing and annotation.</title>
        <authorList>
            <consortium name="The Broad Institute Genomics Platform"/>
            <consortium name="The Broad Institute Genome Sequencing Center for Infectious Disease"/>
            <person name="Wu L."/>
            <person name="Ma J."/>
        </authorList>
    </citation>
    <scope>NUCLEOTIDE SEQUENCE [LARGE SCALE GENOMIC DNA]</scope>
    <source>
        <strain evidence="7">JCM 16703</strain>
    </source>
</reference>
<dbReference type="EMBL" id="BAAAZH010000024">
    <property type="protein sequence ID" value="GAA4124018.1"/>
    <property type="molecule type" value="Genomic_DNA"/>
</dbReference>
<dbReference type="Pfam" id="PF03949">
    <property type="entry name" value="Malic_M"/>
    <property type="match status" value="1"/>
</dbReference>
<protein>
    <submittedName>
        <fullName evidence="6">NAD-dependent malic enzyme</fullName>
    </submittedName>
</protein>